<evidence type="ECO:0000313" key="1">
    <source>
        <dbReference type="EMBL" id="CAI9263680.1"/>
    </source>
</evidence>
<dbReference type="Proteomes" id="UP001177003">
    <property type="component" value="Chromosome 0"/>
</dbReference>
<keyword evidence="2" id="KW-1185">Reference proteome</keyword>
<protein>
    <submittedName>
        <fullName evidence="1">Uncharacterized protein</fullName>
    </submittedName>
</protein>
<dbReference type="AlphaFoldDB" id="A0AA35VCR3"/>
<name>A0AA35VCR3_LACSI</name>
<reference evidence="1" key="1">
    <citation type="submission" date="2023-04" db="EMBL/GenBank/DDBJ databases">
        <authorList>
            <person name="Vijverberg K."/>
            <person name="Xiong W."/>
            <person name="Schranz E."/>
        </authorList>
    </citation>
    <scope>NUCLEOTIDE SEQUENCE</scope>
</reference>
<organism evidence="1 2">
    <name type="scientific">Lactuca saligna</name>
    <name type="common">Willowleaf lettuce</name>
    <dbReference type="NCBI Taxonomy" id="75948"/>
    <lineage>
        <taxon>Eukaryota</taxon>
        <taxon>Viridiplantae</taxon>
        <taxon>Streptophyta</taxon>
        <taxon>Embryophyta</taxon>
        <taxon>Tracheophyta</taxon>
        <taxon>Spermatophyta</taxon>
        <taxon>Magnoliopsida</taxon>
        <taxon>eudicotyledons</taxon>
        <taxon>Gunneridae</taxon>
        <taxon>Pentapetalae</taxon>
        <taxon>asterids</taxon>
        <taxon>campanulids</taxon>
        <taxon>Asterales</taxon>
        <taxon>Asteraceae</taxon>
        <taxon>Cichorioideae</taxon>
        <taxon>Cichorieae</taxon>
        <taxon>Lactucinae</taxon>
        <taxon>Lactuca</taxon>
    </lineage>
</organism>
<dbReference type="EMBL" id="OX465086">
    <property type="protein sequence ID" value="CAI9263680.1"/>
    <property type="molecule type" value="Genomic_DNA"/>
</dbReference>
<accession>A0AA35VCR3</accession>
<sequence length="59" mass="6806">MDELKCRLLHRGSTLSSFRYCTSVTRRLPSKILHSPFKVGARVSLMELLLRNPTDTLFI</sequence>
<proteinExistence type="predicted"/>
<gene>
    <name evidence="1" type="ORF">LSALG_LOCUS4359</name>
</gene>
<evidence type="ECO:0000313" key="2">
    <source>
        <dbReference type="Proteomes" id="UP001177003"/>
    </source>
</evidence>